<name>A0A0J7NSW0_LASNI</name>
<accession>A0A0J7NSW0</accession>
<evidence type="ECO:0000313" key="3">
    <source>
        <dbReference type="EMBL" id="KMQ95510.1"/>
    </source>
</evidence>
<reference evidence="3 4" key="1">
    <citation type="submission" date="2015-04" db="EMBL/GenBank/DDBJ databases">
        <title>Lasius niger genome sequencing.</title>
        <authorList>
            <person name="Konorov E.A."/>
            <person name="Nikitin M.A."/>
            <person name="Kirill M.V."/>
            <person name="Chang P."/>
        </authorList>
    </citation>
    <scope>NUCLEOTIDE SEQUENCE [LARGE SCALE GENOMIC DNA]</scope>
    <source>
        <tissue evidence="3">Whole</tissue>
    </source>
</reference>
<feature type="chain" id="PRO_5005291229" evidence="2">
    <location>
        <begin position="21"/>
        <end position="741"/>
    </location>
</feature>
<feature type="region of interest" description="Disordered" evidence="1">
    <location>
        <begin position="171"/>
        <end position="194"/>
    </location>
</feature>
<dbReference type="EMBL" id="LBMM01001936">
    <property type="protein sequence ID" value="KMQ95510.1"/>
    <property type="molecule type" value="Genomic_DNA"/>
</dbReference>
<feature type="compositionally biased region" description="Low complexity" evidence="1">
    <location>
        <begin position="361"/>
        <end position="371"/>
    </location>
</feature>
<feature type="region of interest" description="Disordered" evidence="1">
    <location>
        <begin position="351"/>
        <end position="371"/>
    </location>
</feature>
<feature type="region of interest" description="Disordered" evidence="1">
    <location>
        <begin position="269"/>
        <end position="311"/>
    </location>
</feature>
<keyword evidence="4" id="KW-1185">Reference proteome</keyword>
<feature type="region of interest" description="Disordered" evidence="1">
    <location>
        <begin position="227"/>
        <end position="254"/>
    </location>
</feature>
<feature type="compositionally biased region" description="Basic and acidic residues" evidence="1">
    <location>
        <begin position="236"/>
        <end position="254"/>
    </location>
</feature>
<keyword evidence="2" id="KW-0732">Signal</keyword>
<organism evidence="3 4">
    <name type="scientific">Lasius niger</name>
    <name type="common">Black garden ant</name>
    <dbReference type="NCBI Taxonomy" id="67767"/>
    <lineage>
        <taxon>Eukaryota</taxon>
        <taxon>Metazoa</taxon>
        <taxon>Ecdysozoa</taxon>
        <taxon>Arthropoda</taxon>
        <taxon>Hexapoda</taxon>
        <taxon>Insecta</taxon>
        <taxon>Pterygota</taxon>
        <taxon>Neoptera</taxon>
        <taxon>Endopterygota</taxon>
        <taxon>Hymenoptera</taxon>
        <taxon>Apocrita</taxon>
        <taxon>Aculeata</taxon>
        <taxon>Formicoidea</taxon>
        <taxon>Formicidae</taxon>
        <taxon>Formicinae</taxon>
        <taxon>Lasius</taxon>
        <taxon>Lasius</taxon>
    </lineage>
</organism>
<feature type="compositionally biased region" description="Basic and acidic residues" evidence="1">
    <location>
        <begin position="279"/>
        <end position="290"/>
    </location>
</feature>
<comment type="caution">
    <text evidence="3">The sequence shown here is derived from an EMBL/GenBank/DDBJ whole genome shotgun (WGS) entry which is preliminary data.</text>
</comment>
<dbReference type="PaxDb" id="67767-A0A0J7NSW0"/>
<proteinExistence type="predicted"/>
<feature type="region of interest" description="Disordered" evidence="1">
    <location>
        <begin position="327"/>
        <end position="346"/>
    </location>
</feature>
<gene>
    <name evidence="3" type="ORF">RF55_4266</name>
</gene>
<evidence type="ECO:0000256" key="1">
    <source>
        <dbReference type="SAM" id="MobiDB-lite"/>
    </source>
</evidence>
<dbReference type="OrthoDB" id="6287506at2759"/>
<protein>
    <submittedName>
        <fullName evidence="3">Uncharacterized protein</fullName>
    </submittedName>
</protein>
<dbReference type="Proteomes" id="UP000036403">
    <property type="component" value="Unassembled WGS sequence"/>
</dbReference>
<feature type="signal peptide" evidence="2">
    <location>
        <begin position="1"/>
        <end position="20"/>
    </location>
</feature>
<sequence length="741" mass="84954">MGVKTLVLILLVSIATDTWSHHHHHHHHHGFYPVHRKENSHVDFVERQSNFKSEETTDTLLSESLKKSAKHVEALDRKGSIPFSARRVEKMLEKAILQIITGDLSTANMLLLKSLNYTPEEVLAIRERELDKRKDEESKKTTESNERSIYDENLYGNRAKDWNYNSMEFDSSSRYDPDVDVSRNDRKKDRYEERDDKNVDFDAYNRQAVVDYENLASKLELQQQSWSEPANLDYENESRNTEEQDSSRNLHRSFDRAMEPHVIFKIPYDDSEFDSSSGSDERSRFVDRDALASSKDSKHRAPSTLRHTTARNVANSFHALSLSTTSSSSASSTATEHTPLPIVHQLGNFKDVRPNYTKNQPTLSTTESPESTITSDIIANITSNVTSIDTSTTIDFFNDSFAKNADNDTDNRKISEYEGLEWIGEDVYRVIPAFADSLGYVDENETSDYDEQMMNILPEGNENDTLEYQNDALDQTKHFMANVNASSAENASLVNLSAYQQLVRAHRRDQGQKALEDIKTLILEITGRRNNNSTSTNQVQREKLTMFSPTCQIPRNTDVETWTDPFSMNMHFQLNLTSGDHVVAAKLRIYKLPQENLTTFTSGNFDEDEDDEKKIRISVYYYMKSLKRHRSKKRLMDSIVTPLTTYGKQLVLDVRQGLRFWRMIPRGSPHGNGNNHGLVIQIEDQDGRALKPALYIQQPSCTDHDSNQKAFQLKPALFVRACARYSHIVNGEKVTYVNCKH</sequence>
<dbReference type="AlphaFoldDB" id="A0A0J7NSW0"/>
<evidence type="ECO:0000256" key="2">
    <source>
        <dbReference type="SAM" id="SignalP"/>
    </source>
</evidence>
<evidence type="ECO:0000313" key="4">
    <source>
        <dbReference type="Proteomes" id="UP000036403"/>
    </source>
</evidence>